<evidence type="ECO:0000259" key="1">
    <source>
        <dbReference type="PROSITE" id="PS51819"/>
    </source>
</evidence>
<dbReference type="Pfam" id="PF18029">
    <property type="entry name" value="Glyoxalase_6"/>
    <property type="match status" value="1"/>
</dbReference>
<dbReference type="PANTHER" id="PTHR35908:SF1">
    <property type="entry name" value="CONSERVED PROTEIN"/>
    <property type="match status" value="1"/>
</dbReference>
<name>A0A291H0N8_9MICO</name>
<feature type="domain" description="VOC" evidence="1">
    <location>
        <begin position="12"/>
        <end position="139"/>
    </location>
</feature>
<dbReference type="RefSeq" id="WP_096800481.1">
    <property type="nucleotide sequence ID" value="NZ_CP023564.1"/>
</dbReference>
<dbReference type="PANTHER" id="PTHR35908">
    <property type="entry name" value="HYPOTHETICAL FUSION PROTEIN"/>
    <property type="match status" value="1"/>
</dbReference>
<evidence type="ECO:0000313" key="3">
    <source>
        <dbReference type="Proteomes" id="UP000217889"/>
    </source>
</evidence>
<dbReference type="PROSITE" id="PS51819">
    <property type="entry name" value="VOC"/>
    <property type="match status" value="1"/>
</dbReference>
<organism evidence="2 3">
    <name type="scientific">Brachybacterium ginsengisoli</name>
    <dbReference type="NCBI Taxonomy" id="1331682"/>
    <lineage>
        <taxon>Bacteria</taxon>
        <taxon>Bacillati</taxon>
        <taxon>Actinomycetota</taxon>
        <taxon>Actinomycetes</taxon>
        <taxon>Micrococcales</taxon>
        <taxon>Dermabacteraceae</taxon>
        <taxon>Brachybacterium</taxon>
    </lineage>
</organism>
<dbReference type="Proteomes" id="UP000217889">
    <property type="component" value="Chromosome"/>
</dbReference>
<protein>
    <submittedName>
        <fullName evidence="2">Glyoxalase</fullName>
    </submittedName>
</protein>
<dbReference type="Gene3D" id="3.10.180.10">
    <property type="entry name" value="2,3-Dihydroxybiphenyl 1,2-Dioxygenase, domain 1"/>
    <property type="match status" value="1"/>
</dbReference>
<dbReference type="AlphaFoldDB" id="A0A291H0N8"/>
<dbReference type="InterPro" id="IPR041581">
    <property type="entry name" value="Glyoxalase_6"/>
</dbReference>
<dbReference type="SUPFAM" id="SSF54593">
    <property type="entry name" value="Glyoxalase/Bleomycin resistance protein/Dihydroxybiphenyl dioxygenase"/>
    <property type="match status" value="1"/>
</dbReference>
<sequence>MENLDQEPVIPLLDTVVLDCPDALALATFYAKLMGWRVEDGSDEDWAELTPPRGRVSDDEPDGQMTLAFQRIDDYTRPTWPAGTHPQQFHLDFAVSDIEAAEPRALALGADVHETQPSGTGSFKVYVDPAGHPFCLCRNP</sequence>
<dbReference type="KEGG" id="bgg:CFK41_15480"/>
<gene>
    <name evidence="2" type="ORF">CFK41_15480</name>
</gene>
<proteinExistence type="predicted"/>
<dbReference type="InterPro" id="IPR037523">
    <property type="entry name" value="VOC_core"/>
</dbReference>
<reference evidence="2 3" key="1">
    <citation type="journal article" date="2014" name="Int. J. Syst. Evol. Microbiol.">
        <title>Brachybacterium ginsengisoli sp. nov., isolated from soil of a ginseng field.</title>
        <authorList>
            <person name="Hoang V.A."/>
            <person name="Kim Y.J."/>
            <person name="Nguyen N.L."/>
            <person name="Yang D.C."/>
        </authorList>
    </citation>
    <scope>NUCLEOTIDE SEQUENCE [LARGE SCALE GENOMIC DNA]</scope>
    <source>
        <strain evidence="2 3">DCY80</strain>
    </source>
</reference>
<accession>A0A291H0N8</accession>
<dbReference type="CDD" id="cd06587">
    <property type="entry name" value="VOC"/>
    <property type="match status" value="1"/>
</dbReference>
<evidence type="ECO:0000313" key="2">
    <source>
        <dbReference type="EMBL" id="ATG56021.1"/>
    </source>
</evidence>
<keyword evidence="3" id="KW-1185">Reference proteome</keyword>
<dbReference type="OrthoDB" id="1645442at2"/>
<dbReference type="InterPro" id="IPR029068">
    <property type="entry name" value="Glyas_Bleomycin-R_OHBP_Dase"/>
</dbReference>
<dbReference type="EMBL" id="CP023564">
    <property type="protein sequence ID" value="ATG56021.1"/>
    <property type="molecule type" value="Genomic_DNA"/>
</dbReference>